<reference evidence="10" key="1">
    <citation type="submission" date="2020-03" db="EMBL/GenBank/DDBJ databases">
        <title>Draft sequencing of Paenibacilllus sp. S3N08.</title>
        <authorList>
            <person name="Kim D.-U."/>
        </authorList>
    </citation>
    <scope>NUCLEOTIDE SEQUENCE</scope>
    <source>
        <strain evidence="10">S3N08</strain>
    </source>
</reference>
<evidence type="ECO:0000256" key="7">
    <source>
        <dbReference type="SAM" id="MobiDB-lite"/>
    </source>
</evidence>
<protein>
    <submittedName>
        <fullName evidence="10">Cytochrome c</fullName>
    </submittedName>
</protein>
<keyword evidence="8" id="KW-0732">Signal</keyword>
<evidence type="ECO:0000256" key="1">
    <source>
        <dbReference type="ARBA" id="ARBA00022448"/>
    </source>
</evidence>
<evidence type="ECO:0000256" key="2">
    <source>
        <dbReference type="ARBA" id="ARBA00022617"/>
    </source>
</evidence>
<dbReference type="SUPFAM" id="SSF46626">
    <property type="entry name" value="Cytochrome c"/>
    <property type="match status" value="1"/>
</dbReference>
<dbReference type="InterPro" id="IPR009056">
    <property type="entry name" value="Cyt_c-like_dom"/>
</dbReference>
<evidence type="ECO:0000256" key="5">
    <source>
        <dbReference type="ARBA" id="ARBA00023004"/>
    </source>
</evidence>
<evidence type="ECO:0000259" key="9">
    <source>
        <dbReference type="PROSITE" id="PS51007"/>
    </source>
</evidence>
<dbReference type="InterPro" id="IPR051811">
    <property type="entry name" value="Cytochrome_c550/c551-like"/>
</dbReference>
<keyword evidence="11" id="KW-1185">Reference proteome</keyword>
<evidence type="ECO:0000313" key="11">
    <source>
        <dbReference type="Proteomes" id="UP001165962"/>
    </source>
</evidence>
<keyword evidence="5 6" id="KW-0408">Iron</keyword>
<organism evidence="10 11">
    <name type="scientific">Paenibacillus agricola</name>
    <dbReference type="NCBI Taxonomy" id="2716264"/>
    <lineage>
        <taxon>Bacteria</taxon>
        <taxon>Bacillati</taxon>
        <taxon>Bacillota</taxon>
        <taxon>Bacilli</taxon>
        <taxon>Bacillales</taxon>
        <taxon>Paenibacillaceae</taxon>
        <taxon>Paenibacillus</taxon>
    </lineage>
</organism>
<feature type="signal peptide" evidence="8">
    <location>
        <begin position="1"/>
        <end position="24"/>
    </location>
</feature>
<dbReference type="InterPro" id="IPR036909">
    <property type="entry name" value="Cyt_c-like_dom_sf"/>
</dbReference>
<feature type="region of interest" description="Disordered" evidence="7">
    <location>
        <begin position="24"/>
        <end position="45"/>
    </location>
</feature>
<evidence type="ECO:0000256" key="8">
    <source>
        <dbReference type="SAM" id="SignalP"/>
    </source>
</evidence>
<dbReference type="Pfam" id="PF13442">
    <property type="entry name" value="Cytochrome_CBB3"/>
    <property type="match status" value="1"/>
</dbReference>
<dbReference type="PRINTS" id="PR00605">
    <property type="entry name" value="CYTCHROMECIC"/>
</dbReference>
<dbReference type="Gene3D" id="1.10.760.10">
    <property type="entry name" value="Cytochrome c-like domain"/>
    <property type="match status" value="1"/>
</dbReference>
<name>A0ABX0J5N5_9BACL</name>
<evidence type="ECO:0000256" key="4">
    <source>
        <dbReference type="ARBA" id="ARBA00022982"/>
    </source>
</evidence>
<dbReference type="Proteomes" id="UP001165962">
    <property type="component" value="Unassembled WGS sequence"/>
</dbReference>
<dbReference type="PANTHER" id="PTHR37823:SF4">
    <property type="entry name" value="MENAQUINOL-CYTOCHROME C REDUCTASE CYTOCHROME B_C SUBUNIT"/>
    <property type="match status" value="1"/>
</dbReference>
<dbReference type="InterPro" id="IPR012218">
    <property type="entry name" value="Cyt_c_BACSU-c550-type"/>
</dbReference>
<keyword evidence="4" id="KW-0249">Electron transport</keyword>
<keyword evidence="2 6" id="KW-0349">Heme</keyword>
<accession>A0ABX0J5N5</accession>
<gene>
    <name evidence="10" type="ORF">G9U52_11555</name>
</gene>
<proteinExistence type="predicted"/>
<dbReference type="EMBL" id="JAAOIW010000004">
    <property type="protein sequence ID" value="NHN30469.1"/>
    <property type="molecule type" value="Genomic_DNA"/>
</dbReference>
<keyword evidence="1" id="KW-0813">Transport</keyword>
<dbReference type="RefSeq" id="WP_166149616.1">
    <property type="nucleotide sequence ID" value="NZ_JAAOIW010000004.1"/>
</dbReference>
<dbReference type="PIRSF" id="PIRSF000025">
    <property type="entry name" value="Cytc_Bsub_c550"/>
    <property type="match status" value="1"/>
</dbReference>
<feature type="domain" description="Cytochrome c" evidence="9">
    <location>
        <begin position="46"/>
        <end position="121"/>
    </location>
</feature>
<dbReference type="InterPro" id="IPR008168">
    <property type="entry name" value="Cyt_C_IC"/>
</dbReference>
<dbReference type="PROSITE" id="PS51007">
    <property type="entry name" value="CYTC"/>
    <property type="match status" value="1"/>
</dbReference>
<sequence length="121" mass="12680">MKKIILIVGLLLMLGLAACGYNSASHNGDESGNPEAKQPANLTEGSSKANGEALYKANCIACHGANLEGTIGSNLQKLGAQRSKEQIADKVQHGGGSMPAFKDKLKDADIQSLAEWLSTKK</sequence>
<dbReference type="PANTHER" id="PTHR37823">
    <property type="entry name" value="CYTOCHROME C-553-LIKE"/>
    <property type="match status" value="1"/>
</dbReference>
<evidence type="ECO:0000313" key="10">
    <source>
        <dbReference type="EMBL" id="NHN30469.1"/>
    </source>
</evidence>
<dbReference type="PROSITE" id="PS51257">
    <property type="entry name" value="PROKAR_LIPOPROTEIN"/>
    <property type="match status" value="1"/>
</dbReference>
<evidence type="ECO:0000256" key="3">
    <source>
        <dbReference type="ARBA" id="ARBA00022723"/>
    </source>
</evidence>
<evidence type="ECO:0000256" key="6">
    <source>
        <dbReference type="PROSITE-ProRule" id="PRU00433"/>
    </source>
</evidence>
<comment type="caution">
    <text evidence="10">The sequence shown here is derived from an EMBL/GenBank/DDBJ whole genome shotgun (WGS) entry which is preliminary data.</text>
</comment>
<feature type="chain" id="PRO_5045774795" evidence="8">
    <location>
        <begin position="25"/>
        <end position="121"/>
    </location>
</feature>
<keyword evidence="3 6" id="KW-0479">Metal-binding</keyword>